<evidence type="ECO:0000259" key="3">
    <source>
        <dbReference type="PROSITE" id="PS50930"/>
    </source>
</evidence>
<protein>
    <submittedName>
        <fullName evidence="4">LytTr DNA-binding domain-containing protein</fullName>
    </submittedName>
</protein>
<keyword evidence="2" id="KW-1133">Transmembrane helix</keyword>
<keyword evidence="2" id="KW-0812">Transmembrane</keyword>
<dbReference type="Proteomes" id="UP000219353">
    <property type="component" value="Unassembled WGS sequence"/>
</dbReference>
<dbReference type="InterPro" id="IPR046947">
    <property type="entry name" value="LytR-like"/>
</dbReference>
<dbReference type="InterPro" id="IPR007492">
    <property type="entry name" value="LytTR_DNA-bd_dom"/>
</dbReference>
<dbReference type="PROSITE" id="PS50930">
    <property type="entry name" value="HTH_LYTTR"/>
    <property type="match status" value="1"/>
</dbReference>
<dbReference type="Gene3D" id="2.40.50.1020">
    <property type="entry name" value="LytTr DNA-binding domain"/>
    <property type="match status" value="1"/>
</dbReference>
<accession>A0A285IAL4</accession>
<dbReference type="PANTHER" id="PTHR37299">
    <property type="entry name" value="TRANSCRIPTIONAL REGULATOR-RELATED"/>
    <property type="match status" value="1"/>
</dbReference>
<reference evidence="5" key="1">
    <citation type="submission" date="2017-09" db="EMBL/GenBank/DDBJ databases">
        <authorList>
            <person name="Varghese N."/>
            <person name="Submissions S."/>
        </authorList>
    </citation>
    <scope>NUCLEOTIDE SEQUENCE [LARGE SCALE GENOMIC DNA]</scope>
    <source>
        <strain evidence="5">CGMCC 1.12461</strain>
    </source>
</reference>
<evidence type="ECO:0000256" key="2">
    <source>
        <dbReference type="SAM" id="Phobius"/>
    </source>
</evidence>
<feature type="domain" description="HTH LytTR-type" evidence="3">
    <location>
        <begin position="201"/>
        <end position="296"/>
    </location>
</feature>
<dbReference type="AlphaFoldDB" id="A0A285IAL4"/>
<sequence>MGCFWQHFMAQSAFLTWYLKHKWQCEVLLLALFFSVNMVANGYIAYVEKSATGIVFWKPWLWEISSALSVLLILPGLIWLSEQYPLRIQGIRQQMLRHLLASFMFCALHLVLMVTMRSFAYQLAGEDYRFDWSTSNLLYEYAKDVRLYLFFIILFEAYRFVIRRWRGEASKLADAPDLPDTTDVTEPYLTQVLVKMLNQEFLIKLSQVDYIKTAGNYQDLYVKGRAYPFRITQSSLLSQLTPTDFVKINRGEIVNINAVTRFNKLNSNDARLILQDGTELSVHKNYIENIPAKLRVVEV</sequence>
<dbReference type="SMART" id="SM00850">
    <property type="entry name" value="LytTR"/>
    <property type="match status" value="1"/>
</dbReference>
<keyword evidence="4" id="KW-0238">DNA-binding</keyword>
<organism evidence="4 5">
    <name type="scientific">Arsukibacterium tuosuense</name>
    <dbReference type="NCBI Taxonomy" id="1323745"/>
    <lineage>
        <taxon>Bacteria</taxon>
        <taxon>Pseudomonadati</taxon>
        <taxon>Pseudomonadota</taxon>
        <taxon>Gammaproteobacteria</taxon>
        <taxon>Chromatiales</taxon>
        <taxon>Chromatiaceae</taxon>
        <taxon>Arsukibacterium</taxon>
    </lineage>
</organism>
<keyword evidence="5" id="KW-1185">Reference proteome</keyword>
<dbReference type="EMBL" id="OBEB01000001">
    <property type="protein sequence ID" value="SNY44106.1"/>
    <property type="molecule type" value="Genomic_DNA"/>
</dbReference>
<keyword evidence="1" id="KW-0902">Two-component regulatory system</keyword>
<dbReference type="InterPro" id="IPR012379">
    <property type="entry name" value="LytTR_MHYE"/>
</dbReference>
<dbReference type="PANTHER" id="PTHR37299:SF1">
    <property type="entry name" value="STAGE 0 SPORULATION PROTEIN A HOMOLOG"/>
    <property type="match status" value="1"/>
</dbReference>
<dbReference type="PIRSF" id="PIRSF031767">
    <property type="entry name" value="MHYE_LytTR"/>
    <property type="match status" value="1"/>
</dbReference>
<evidence type="ECO:0000313" key="4">
    <source>
        <dbReference type="EMBL" id="SNY44106.1"/>
    </source>
</evidence>
<name>A0A285IAL4_9GAMM</name>
<feature type="transmembrane region" description="Helical" evidence="2">
    <location>
        <begin position="145"/>
        <end position="162"/>
    </location>
</feature>
<evidence type="ECO:0000313" key="5">
    <source>
        <dbReference type="Proteomes" id="UP000219353"/>
    </source>
</evidence>
<dbReference type="GO" id="GO:0003677">
    <property type="term" value="F:DNA binding"/>
    <property type="evidence" value="ECO:0007669"/>
    <property type="project" value="UniProtKB-KW"/>
</dbReference>
<proteinExistence type="predicted"/>
<dbReference type="Pfam" id="PF04397">
    <property type="entry name" value="LytTR"/>
    <property type="match status" value="1"/>
</dbReference>
<feature type="transmembrane region" description="Helical" evidence="2">
    <location>
        <begin position="100"/>
        <end position="125"/>
    </location>
</feature>
<keyword evidence="2" id="KW-0472">Membrane</keyword>
<dbReference type="GO" id="GO:0000156">
    <property type="term" value="F:phosphorelay response regulator activity"/>
    <property type="evidence" value="ECO:0007669"/>
    <property type="project" value="InterPro"/>
</dbReference>
<gene>
    <name evidence="4" type="ORF">SAMN06297280_0692</name>
</gene>
<dbReference type="OrthoDB" id="9781059at2"/>
<feature type="transmembrane region" description="Helical" evidence="2">
    <location>
        <begin position="59"/>
        <end position="80"/>
    </location>
</feature>
<evidence type="ECO:0000256" key="1">
    <source>
        <dbReference type="ARBA" id="ARBA00023012"/>
    </source>
</evidence>
<feature type="transmembrane region" description="Helical" evidence="2">
    <location>
        <begin position="27"/>
        <end position="47"/>
    </location>
</feature>